<dbReference type="CDD" id="cd02517">
    <property type="entry name" value="CMP-KDO-Synthetase"/>
    <property type="match status" value="1"/>
</dbReference>
<dbReference type="EC" id="2.7.7.38" evidence="5"/>
<dbReference type="FunFam" id="3.90.550.10:FF:000011">
    <property type="entry name" value="3-deoxy-manno-octulosonate cytidylyltransferase"/>
    <property type="match status" value="1"/>
</dbReference>
<dbReference type="NCBIfam" id="TIGR00466">
    <property type="entry name" value="kdsB"/>
    <property type="match status" value="1"/>
</dbReference>
<dbReference type="GO" id="GO:0009103">
    <property type="term" value="P:lipopolysaccharide biosynthetic process"/>
    <property type="evidence" value="ECO:0007669"/>
    <property type="project" value="UniProtKB-UniRule"/>
</dbReference>
<dbReference type="GO" id="GO:0008690">
    <property type="term" value="F:3-deoxy-manno-octulosonate cytidylyltransferase activity"/>
    <property type="evidence" value="ECO:0007669"/>
    <property type="project" value="UniProtKB-UniRule"/>
</dbReference>
<dbReference type="PANTHER" id="PTHR42866:SF2">
    <property type="entry name" value="3-DEOXY-MANNO-OCTULOSONATE CYTIDYLYLTRANSFERASE, MITOCHONDRIAL"/>
    <property type="match status" value="1"/>
</dbReference>
<comment type="function">
    <text evidence="5">Activates KDO (a required 8-carbon sugar) for incorporation into bacterial lipopolysaccharide in Gram-negative bacteria.</text>
</comment>
<name>A0A916YE85_9BACT</name>
<keyword evidence="5" id="KW-0963">Cytoplasm</keyword>
<keyword evidence="2 5" id="KW-0808">Transferase</keyword>
<evidence type="ECO:0000256" key="2">
    <source>
        <dbReference type="ARBA" id="ARBA00022679"/>
    </source>
</evidence>
<sequence length="247" mass="27980">MKILGIIPARFASSRFPGKPLADIGGKSMIQRVYEQALKAKSLNKVVVATDDARILEHVISFGGEAYMTAQNHPSGTDRCFEALQKAGGGSKFDYIINIQGDEPYIDPETIDQMAKLLDFKTEIATAVKKITDYETLFDPNVVKAVLTMRKQCLYFSRQTVPYVRGFEPETWLDHADFYKHIGLYAYRNDVLEQISHLPPSPLENTEKLEQLRWLGYGYKIYATITNYESIGVDTPEDLEKLNKSLL</sequence>
<evidence type="ECO:0000313" key="6">
    <source>
        <dbReference type="EMBL" id="GGD41341.1"/>
    </source>
</evidence>
<accession>A0A916YE85</accession>
<dbReference type="AlphaFoldDB" id="A0A916YE85"/>
<comment type="similarity">
    <text evidence="5">Belongs to the KdsB family.</text>
</comment>
<dbReference type="NCBIfam" id="NF009905">
    <property type="entry name" value="PRK13368.1"/>
    <property type="match status" value="1"/>
</dbReference>
<dbReference type="InterPro" id="IPR004528">
    <property type="entry name" value="KdsB"/>
</dbReference>
<dbReference type="GO" id="GO:0016020">
    <property type="term" value="C:membrane"/>
    <property type="evidence" value="ECO:0007669"/>
    <property type="project" value="UniProtKB-SubCell"/>
</dbReference>
<evidence type="ECO:0000313" key="7">
    <source>
        <dbReference type="Proteomes" id="UP000609064"/>
    </source>
</evidence>
<dbReference type="Gene3D" id="3.90.550.10">
    <property type="entry name" value="Spore Coat Polysaccharide Biosynthesis Protein SpsA, Chain A"/>
    <property type="match status" value="1"/>
</dbReference>
<comment type="catalytic activity">
    <reaction evidence="5">
        <text>3-deoxy-alpha-D-manno-oct-2-ulosonate + CTP = CMP-3-deoxy-beta-D-manno-octulosonate + diphosphate</text>
        <dbReference type="Rhea" id="RHEA:23448"/>
        <dbReference type="ChEBI" id="CHEBI:33019"/>
        <dbReference type="ChEBI" id="CHEBI:37563"/>
        <dbReference type="ChEBI" id="CHEBI:85986"/>
        <dbReference type="ChEBI" id="CHEBI:85987"/>
        <dbReference type="EC" id="2.7.7.38"/>
    </reaction>
</comment>
<organism evidence="6 7">
    <name type="scientific">Emticicia aquatilis</name>
    <dbReference type="NCBI Taxonomy" id="1537369"/>
    <lineage>
        <taxon>Bacteria</taxon>
        <taxon>Pseudomonadati</taxon>
        <taxon>Bacteroidota</taxon>
        <taxon>Cytophagia</taxon>
        <taxon>Cytophagales</taxon>
        <taxon>Leadbetterellaceae</taxon>
        <taxon>Emticicia</taxon>
    </lineage>
</organism>
<dbReference type="Pfam" id="PF02348">
    <property type="entry name" value="CTP_transf_3"/>
    <property type="match status" value="1"/>
</dbReference>
<comment type="pathway">
    <text evidence="5">Nucleotide-sugar biosynthesis; CMP-3-deoxy-D-manno-octulosonate biosynthesis; CMP-3-deoxy-D-manno-octulosonate from 3-deoxy-D-manno-octulosonate and CTP: step 1/1.</text>
</comment>
<keyword evidence="3 5" id="KW-0548">Nucleotidyltransferase</keyword>
<dbReference type="PANTHER" id="PTHR42866">
    <property type="entry name" value="3-DEOXY-MANNO-OCTULOSONATE CYTIDYLYLTRANSFERASE"/>
    <property type="match status" value="1"/>
</dbReference>
<dbReference type="GO" id="GO:0005829">
    <property type="term" value="C:cytosol"/>
    <property type="evidence" value="ECO:0007669"/>
    <property type="project" value="TreeGrafter"/>
</dbReference>
<evidence type="ECO:0000256" key="3">
    <source>
        <dbReference type="ARBA" id="ARBA00022695"/>
    </source>
</evidence>
<protein>
    <recommendedName>
        <fullName evidence="5">3-deoxy-manno-octulosonate cytidylyltransferase</fullName>
        <ecNumber evidence="5">2.7.7.38</ecNumber>
    </recommendedName>
    <alternativeName>
        <fullName evidence="5">CMP-2-keto-3-deoxyoctulosonic acid synthase</fullName>
        <shortName evidence="5">CKS</shortName>
        <shortName evidence="5">CMP-KDO synthase</shortName>
    </alternativeName>
</protein>
<dbReference type="GO" id="GO:0033468">
    <property type="term" value="P:CMP-keto-3-deoxy-D-manno-octulosonic acid biosynthetic process"/>
    <property type="evidence" value="ECO:0007669"/>
    <property type="project" value="UniProtKB-UniRule"/>
</dbReference>
<reference evidence="6" key="2">
    <citation type="submission" date="2020-09" db="EMBL/GenBank/DDBJ databases">
        <authorList>
            <person name="Sun Q."/>
            <person name="Zhou Y."/>
        </authorList>
    </citation>
    <scope>NUCLEOTIDE SEQUENCE</scope>
    <source>
        <strain evidence="6">CGMCC 1.15958</strain>
    </source>
</reference>
<proteinExistence type="inferred from homology"/>
<dbReference type="RefSeq" id="WP_188763688.1">
    <property type="nucleotide sequence ID" value="NZ_BMKK01000001.1"/>
</dbReference>
<dbReference type="SUPFAM" id="SSF53448">
    <property type="entry name" value="Nucleotide-diphospho-sugar transferases"/>
    <property type="match status" value="1"/>
</dbReference>
<comment type="subcellular location">
    <subcellularLocation>
        <location evidence="5">Cytoplasm</location>
    </subcellularLocation>
    <subcellularLocation>
        <location evidence="1">Membrane</location>
    </subcellularLocation>
</comment>
<keyword evidence="7" id="KW-1185">Reference proteome</keyword>
<dbReference type="InterPro" id="IPR003329">
    <property type="entry name" value="Cytidylyl_trans"/>
</dbReference>
<reference evidence="6" key="1">
    <citation type="journal article" date="2014" name="Int. J. Syst. Evol. Microbiol.">
        <title>Complete genome sequence of Corynebacterium casei LMG S-19264T (=DSM 44701T), isolated from a smear-ripened cheese.</title>
        <authorList>
            <consortium name="US DOE Joint Genome Institute (JGI-PGF)"/>
            <person name="Walter F."/>
            <person name="Albersmeier A."/>
            <person name="Kalinowski J."/>
            <person name="Ruckert C."/>
        </authorList>
    </citation>
    <scope>NUCLEOTIDE SEQUENCE</scope>
    <source>
        <strain evidence="6">CGMCC 1.15958</strain>
    </source>
</reference>
<comment type="caution">
    <text evidence="6">The sequence shown here is derived from an EMBL/GenBank/DDBJ whole genome shotgun (WGS) entry which is preliminary data.</text>
</comment>
<dbReference type="HAMAP" id="MF_00057">
    <property type="entry name" value="KdsB"/>
    <property type="match status" value="1"/>
</dbReference>
<evidence type="ECO:0000256" key="5">
    <source>
        <dbReference type="HAMAP-Rule" id="MF_00057"/>
    </source>
</evidence>
<evidence type="ECO:0000256" key="1">
    <source>
        <dbReference type="ARBA" id="ARBA00004370"/>
    </source>
</evidence>
<dbReference type="NCBIfam" id="NF003952">
    <property type="entry name" value="PRK05450.1-5"/>
    <property type="match status" value="1"/>
</dbReference>
<dbReference type="EMBL" id="BMKK01000001">
    <property type="protein sequence ID" value="GGD41341.1"/>
    <property type="molecule type" value="Genomic_DNA"/>
</dbReference>
<evidence type="ECO:0000256" key="4">
    <source>
        <dbReference type="ARBA" id="ARBA00022985"/>
    </source>
</evidence>
<keyword evidence="4 5" id="KW-0448">Lipopolysaccharide biosynthesis</keyword>
<dbReference type="Proteomes" id="UP000609064">
    <property type="component" value="Unassembled WGS sequence"/>
</dbReference>
<dbReference type="InterPro" id="IPR029044">
    <property type="entry name" value="Nucleotide-diphossugar_trans"/>
</dbReference>
<dbReference type="NCBIfam" id="NF003950">
    <property type="entry name" value="PRK05450.1-3"/>
    <property type="match status" value="1"/>
</dbReference>
<gene>
    <name evidence="5 6" type="primary">kdsB</name>
    <name evidence="6" type="ORF">GCM10011514_01740</name>
</gene>